<dbReference type="InterPro" id="IPR000064">
    <property type="entry name" value="NLP_P60_dom"/>
</dbReference>
<dbReference type="SUPFAM" id="SSF54001">
    <property type="entry name" value="Cysteine proteinases"/>
    <property type="match status" value="1"/>
</dbReference>
<name>A0ABU5XM25_9MYCO</name>
<feature type="compositionally biased region" description="Low complexity" evidence="6">
    <location>
        <begin position="229"/>
        <end position="242"/>
    </location>
</feature>
<dbReference type="PROSITE" id="PS51935">
    <property type="entry name" value="NLPC_P60"/>
    <property type="match status" value="1"/>
</dbReference>
<dbReference type="PANTHER" id="PTHR47359:SF3">
    <property type="entry name" value="NLP_P60 DOMAIN-CONTAINING PROTEIN-RELATED"/>
    <property type="match status" value="1"/>
</dbReference>
<comment type="similarity">
    <text evidence="1">Belongs to the peptidase C40 family.</text>
</comment>
<dbReference type="InterPro" id="IPR051794">
    <property type="entry name" value="PG_Endopeptidase_C40"/>
</dbReference>
<dbReference type="Proteomes" id="UP001299596">
    <property type="component" value="Unassembled WGS sequence"/>
</dbReference>
<gene>
    <name evidence="8" type="primary">ripA</name>
    <name evidence="8" type="ORF">K6T79_19500</name>
</gene>
<evidence type="ECO:0000256" key="4">
    <source>
        <dbReference type="ARBA" id="ARBA00022807"/>
    </source>
</evidence>
<dbReference type="RefSeq" id="WP_225403787.1">
    <property type="nucleotide sequence ID" value="NZ_JAYJJR010000015.1"/>
</dbReference>
<dbReference type="Pfam" id="PF00877">
    <property type="entry name" value="NLPC_P60"/>
    <property type="match status" value="1"/>
</dbReference>
<organism evidence="8 9">
    <name type="scientific">[Mycobacterium] crassicus</name>
    <dbReference type="NCBI Taxonomy" id="2872309"/>
    <lineage>
        <taxon>Bacteria</taxon>
        <taxon>Bacillati</taxon>
        <taxon>Actinomycetota</taxon>
        <taxon>Actinomycetes</taxon>
        <taxon>Mycobacteriales</taxon>
        <taxon>Mycobacteriaceae</taxon>
        <taxon>Mycolicibacter</taxon>
    </lineage>
</organism>
<evidence type="ECO:0000256" key="6">
    <source>
        <dbReference type="SAM" id="MobiDB-lite"/>
    </source>
</evidence>
<protein>
    <submittedName>
        <fullName evidence="8">NlpC/P60 family peptidoglycan endopeptidase RipA</fullName>
    </submittedName>
</protein>
<feature type="region of interest" description="Disordered" evidence="6">
    <location>
        <begin position="229"/>
        <end position="279"/>
    </location>
</feature>
<evidence type="ECO:0000259" key="7">
    <source>
        <dbReference type="PROSITE" id="PS51935"/>
    </source>
</evidence>
<dbReference type="Gene3D" id="6.10.250.3150">
    <property type="match status" value="1"/>
</dbReference>
<evidence type="ECO:0000313" key="9">
    <source>
        <dbReference type="Proteomes" id="UP001299596"/>
    </source>
</evidence>
<dbReference type="PANTHER" id="PTHR47359">
    <property type="entry name" value="PEPTIDOGLYCAN DL-ENDOPEPTIDASE CWLO"/>
    <property type="match status" value="1"/>
</dbReference>
<evidence type="ECO:0000313" key="8">
    <source>
        <dbReference type="EMBL" id="MEB3023233.1"/>
    </source>
</evidence>
<dbReference type="Gene3D" id="3.90.1720.10">
    <property type="entry name" value="endopeptidase domain like (from Nostoc punctiforme)"/>
    <property type="match status" value="1"/>
</dbReference>
<evidence type="ECO:0000256" key="5">
    <source>
        <dbReference type="SAM" id="Coils"/>
    </source>
</evidence>
<keyword evidence="3" id="KW-0378">Hydrolase</keyword>
<feature type="coiled-coil region" evidence="5">
    <location>
        <begin position="51"/>
        <end position="92"/>
    </location>
</feature>
<keyword evidence="2" id="KW-0645">Protease</keyword>
<evidence type="ECO:0000256" key="1">
    <source>
        <dbReference type="ARBA" id="ARBA00007074"/>
    </source>
</evidence>
<proteinExistence type="inferred from homology"/>
<dbReference type="InterPro" id="IPR038765">
    <property type="entry name" value="Papain-like_cys_pep_sf"/>
</dbReference>
<evidence type="ECO:0000256" key="2">
    <source>
        <dbReference type="ARBA" id="ARBA00022670"/>
    </source>
</evidence>
<keyword evidence="4" id="KW-0788">Thiol protease</keyword>
<reference evidence="8 9" key="1">
    <citation type="submission" date="2023-12" db="EMBL/GenBank/DDBJ databases">
        <title>Description of new species of Mycobacterium terrae complex isolated from sewage at the Sao Paulo Zoological Park Foundation in Brazil.</title>
        <authorList>
            <person name="Romagnoli C.L."/>
            <person name="Conceicao E.C."/>
            <person name="Machado E."/>
            <person name="Barreto L.B.P.F."/>
            <person name="Sharma A."/>
            <person name="Silva N.M."/>
            <person name="Marques L.E."/>
            <person name="Juliana M.A."/>
            <person name="Lourenco M.C.S."/>
            <person name="Digiampietri L.A."/>
            <person name="Suffys P.N."/>
            <person name="Viana-Niero C."/>
        </authorList>
    </citation>
    <scope>NUCLEOTIDE SEQUENCE [LARGE SCALE GENOMIC DNA]</scope>
    <source>
        <strain evidence="8 9">MYC098</strain>
    </source>
</reference>
<dbReference type="EMBL" id="JAYJJR010000015">
    <property type="protein sequence ID" value="MEB3023233.1"/>
    <property type="molecule type" value="Genomic_DNA"/>
</dbReference>
<comment type="caution">
    <text evidence="8">The sequence shown here is derived from an EMBL/GenBank/DDBJ whole genome shotgun (WGS) entry which is preliminary data.</text>
</comment>
<sequence>MRRIRCGSDGSSSGLAGRLAQPAVVSVLSAAMLLGTPGLAAAQPAPDPDGIAKLIADVADANQQLQDLGAQIQQQKESVNKALVDLQTARDDAVTAQHDVENGRQAIADADAAIAAAQTRFNTFAASTYVNGPSDSYLTATDPAEMIATAAAGQTLALSSQQALDNLKRARTEQLNKESAARLAKQKADQAVADAQSSQDTAVNALTDTHRKFAEQQVEINRLAAQREQAQARLAAARPQQPTASSGAPAGDRWGNPADPDAGPAAAPAKRGDQWDGPWDPTLPMVPSADVPGDPIAVINQVLGISQTSAQVTANLGQKFLQSLGLAKPDDTGINNGKIPRVYGRQASEYVIRRGLSQRGVPYSWGGGTAAGPGRGIGSGSGTVGFDCSGLILYAFAGVGIKLPHYSGSQYKMGRQIPTAMARRGDVIFYGPGGSQHVTLYLGNGLMLEAPDVGQNVKVSPVRKSGMTPFVVRYIEY</sequence>
<accession>A0ABU5XM25</accession>
<keyword evidence="5" id="KW-0175">Coiled coil</keyword>
<dbReference type="NCBIfam" id="NF033741">
    <property type="entry name" value="NlpC_p60_RipA"/>
    <property type="match status" value="1"/>
</dbReference>
<dbReference type="InterPro" id="IPR049836">
    <property type="entry name" value="RipA"/>
</dbReference>
<evidence type="ECO:0000256" key="3">
    <source>
        <dbReference type="ARBA" id="ARBA00022801"/>
    </source>
</evidence>
<feature type="domain" description="NlpC/P60" evidence="7">
    <location>
        <begin position="345"/>
        <end position="477"/>
    </location>
</feature>
<keyword evidence="9" id="KW-1185">Reference proteome</keyword>
<feature type="compositionally biased region" description="Low complexity" evidence="6">
    <location>
        <begin position="257"/>
        <end position="269"/>
    </location>
</feature>